<dbReference type="RefSeq" id="WP_378056541.1">
    <property type="nucleotide sequence ID" value="NZ_JBHSIS010000006.1"/>
</dbReference>
<name>A0ABV9RZ14_9PSEU</name>
<comment type="caution">
    <text evidence="1">The sequence shown here is derived from an EMBL/GenBank/DDBJ whole genome shotgun (WGS) entry which is preliminary data.</text>
</comment>
<dbReference type="Proteomes" id="UP001595859">
    <property type="component" value="Unassembled WGS sequence"/>
</dbReference>
<dbReference type="EMBL" id="JBHSIS010000006">
    <property type="protein sequence ID" value="MFC4854610.1"/>
    <property type="molecule type" value="Genomic_DNA"/>
</dbReference>
<evidence type="ECO:0000313" key="2">
    <source>
        <dbReference type="Proteomes" id="UP001595859"/>
    </source>
</evidence>
<accession>A0ABV9RZ14</accession>
<keyword evidence="2" id="KW-1185">Reference proteome</keyword>
<gene>
    <name evidence="1" type="ORF">ACFPCV_13955</name>
</gene>
<organism evidence="1 2">
    <name type="scientific">Actinophytocola glycyrrhizae</name>
    <dbReference type="NCBI Taxonomy" id="2044873"/>
    <lineage>
        <taxon>Bacteria</taxon>
        <taxon>Bacillati</taxon>
        <taxon>Actinomycetota</taxon>
        <taxon>Actinomycetes</taxon>
        <taxon>Pseudonocardiales</taxon>
        <taxon>Pseudonocardiaceae</taxon>
    </lineage>
</organism>
<protein>
    <submittedName>
        <fullName evidence="1">Uncharacterized protein</fullName>
    </submittedName>
</protein>
<reference evidence="2" key="1">
    <citation type="journal article" date="2019" name="Int. J. Syst. Evol. Microbiol.">
        <title>The Global Catalogue of Microorganisms (GCM) 10K type strain sequencing project: providing services to taxonomists for standard genome sequencing and annotation.</title>
        <authorList>
            <consortium name="The Broad Institute Genomics Platform"/>
            <consortium name="The Broad Institute Genome Sequencing Center for Infectious Disease"/>
            <person name="Wu L."/>
            <person name="Ma J."/>
        </authorList>
    </citation>
    <scope>NUCLEOTIDE SEQUENCE [LARGE SCALE GENOMIC DNA]</scope>
    <source>
        <strain evidence="2">ZS-22-S1</strain>
    </source>
</reference>
<sequence length="75" mass="8359">MTASRGELRWAPGYFTGRLHAVLPDADRMVFRRTPVAWSMCGRAVVLEPVPRHVQPVLCDRCVYLAGPPPRAGSR</sequence>
<evidence type="ECO:0000313" key="1">
    <source>
        <dbReference type="EMBL" id="MFC4854610.1"/>
    </source>
</evidence>
<proteinExistence type="predicted"/>